<name>A0ACC1IUD6_9FUNG</name>
<evidence type="ECO:0000313" key="1">
    <source>
        <dbReference type="EMBL" id="KAJ1901030.1"/>
    </source>
</evidence>
<accession>A0ACC1IUD6</accession>
<organism evidence="1 2">
    <name type="scientific">Kickxella alabastrina</name>
    <dbReference type="NCBI Taxonomy" id="61397"/>
    <lineage>
        <taxon>Eukaryota</taxon>
        <taxon>Fungi</taxon>
        <taxon>Fungi incertae sedis</taxon>
        <taxon>Zoopagomycota</taxon>
        <taxon>Kickxellomycotina</taxon>
        <taxon>Kickxellomycetes</taxon>
        <taxon>Kickxellales</taxon>
        <taxon>Kickxellaceae</taxon>
        <taxon>Kickxella</taxon>
    </lineage>
</organism>
<evidence type="ECO:0000313" key="2">
    <source>
        <dbReference type="Proteomes" id="UP001150581"/>
    </source>
</evidence>
<dbReference type="Proteomes" id="UP001150581">
    <property type="component" value="Unassembled WGS sequence"/>
</dbReference>
<protein>
    <submittedName>
        <fullName evidence="1">Uncharacterized protein</fullName>
    </submittedName>
</protein>
<reference evidence="1" key="1">
    <citation type="submission" date="2022-07" db="EMBL/GenBank/DDBJ databases">
        <title>Phylogenomic reconstructions and comparative analyses of Kickxellomycotina fungi.</title>
        <authorList>
            <person name="Reynolds N.K."/>
            <person name="Stajich J.E."/>
            <person name="Barry K."/>
            <person name="Grigoriev I.V."/>
            <person name="Crous P."/>
            <person name="Smith M.E."/>
        </authorList>
    </citation>
    <scope>NUCLEOTIDE SEQUENCE</scope>
    <source>
        <strain evidence="1">Benny 63K</strain>
    </source>
</reference>
<keyword evidence="2" id="KW-1185">Reference proteome</keyword>
<comment type="caution">
    <text evidence="1">The sequence shown here is derived from an EMBL/GenBank/DDBJ whole genome shotgun (WGS) entry which is preliminary data.</text>
</comment>
<dbReference type="EMBL" id="JANBPG010000048">
    <property type="protein sequence ID" value="KAJ1901030.1"/>
    <property type="molecule type" value="Genomic_DNA"/>
</dbReference>
<gene>
    <name evidence="1" type="ORF">LPJ66_001075</name>
</gene>
<sequence length="558" mass="62070">MCGIQLLVRQNACAADASTEKLWADLTLANSRRGPDAHDELTITLRFFTLRIGAHVLHLRGAHPQPQPLINAQTGDMLCWNGEVFSGLPVGNSNDGLMLFHELQRVKKLHPKDFILRVFSRIEGPYAFVYVDRESETVWFARDVLGRRSLLVKRQQGLWLASVARAGEAWAEVAAQRIFQLDLAAAPQADEVGEPPLLLAEHEWRYADNAGDSPLVLPFGRVTDTHGAGTSSLGAPSAGLPEIDAAWLPFVDGLQATLSAALLQRTDSVPHHGDPGTPRIGILFSGGIDCITLAALLAQQLPVTEPIELFNVAFENPRQLKHAATTLSQPKYNVPDRKTGIQGWIELRRLYPDQEWRFVEVDVPYAQVLMHREHIRSLLCPADTVMDMSIGMAIWFASRGIGRIKHDAQDDEGVEYTGQARVLILGMGADEQLGGYSRHRVAWDRRHQWADLGAEIRLDVERISCRNLGRDDRVVSDHAREARYPFLAAEVVAFLANVPLDRKMDMRYPRGIGEKILLRLLAQRIGLVNACMLPKRAIQFGARTAKMETSQSKGQDTL</sequence>
<proteinExistence type="predicted"/>